<dbReference type="SUPFAM" id="SSF51126">
    <property type="entry name" value="Pectin lyase-like"/>
    <property type="match status" value="1"/>
</dbReference>
<organism evidence="3 4">
    <name type="scientific">Pandoraea morbifera</name>
    <dbReference type="NCBI Taxonomy" id="2508300"/>
    <lineage>
        <taxon>Bacteria</taxon>
        <taxon>Pseudomonadati</taxon>
        <taxon>Pseudomonadota</taxon>
        <taxon>Betaproteobacteria</taxon>
        <taxon>Burkholderiales</taxon>
        <taxon>Burkholderiaceae</taxon>
        <taxon>Pandoraea</taxon>
    </lineage>
</organism>
<dbReference type="EMBL" id="CABPSD010000007">
    <property type="protein sequence ID" value="VVE16280.1"/>
    <property type="molecule type" value="Genomic_DNA"/>
</dbReference>
<dbReference type="SMART" id="SM00912">
    <property type="entry name" value="Haemagg_act"/>
    <property type="match status" value="1"/>
</dbReference>
<feature type="compositionally biased region" description="Polar residues" evidence="1">
    <location>
        <begin position="2488"/>
        <end position="2497"/>
    </location>
</feature>
<dbReference type="InterPro" id="IPR008638">
    <property type="entry name" value="FhaB/CdiA-like_TPS"/>
</dbReference>
<feature type="compositionally biased region" description="Polar residues" evidence="1">
    <location>
        <begin position="2518"/>
        <end position="2528"/>
    </location>
</feature>
<evidence type="ECO:0000256" key="1">
    <source>
        <dbReference type="SAM" id="MobiDB-lite"/>
    </source>
</evidence>
<dbReference type="NCBIfam" id="TIGR01731">
    <property type="entry name" value="fil_hemag_20aa"/>
    <property type="match status" value="21"/>
</dbReference>
<dbReference type="InterPro" id="IPR012334">
    <property type="entry name" value="Pectin_lyas_fold"/>
</dbReference>
<protein>
    <submittedName>
        <fullName evidence="3">Filamentous hemagglutinin</fullName>
    </submittedName>
</protein>
<reference evidence="3 4" key="1">
    <citation type="submission" date="2019-08" db="EMBL/GenBank/DDBJ databases">
        <authorList>
            <person name="Peeters C."/>
        </authorList>
    </citation>
    <scope>NUCLEOTIDE SEQUENCE [LARGE SCALE GENOMIC DNA]</scope>
    <source>
        <strain evidence="3 4">LMG 31116</strain>
    </source>
</reference>
<keyword evidence="4" id="KW-1185">Reference proteome</keyword>
<name>A0A5E4VZ26_9BURK</name>
<dbReference type="NCBIfam" id="TIGR01901">
    <property type="entry name" value="adhes_NPXG"/>
    <property type="match status" value="1"/>
</dbReference>
<evidence type="ECO:0000313" key="3">
    <source>
        <dbReference type="EMBL" id="VVE16280.1"/>
    </source>
</evidence>
<evidence type="ECO:0000313" key="4">
    <source>
        <dbReference type="Proteomes" id="UP000368474"/>
    </source>
</evidence>
<dbReference type="InterPro" id="IPR011050">
    <property type="entry name" value="Pectin_lyase_fold/virulence"/>
</dbReference>
<feature type="compositionally biased region" description="Polar residues" evidence="1">
    <location>
        <begin position="2072"/>
        <end position="2081"/>
    </location>
</feature>
<feature type="domain" description="Filamentous haemagglutinin FhaB/tRNA nuclease CdiA-like TPS" evidence="2">
    <location>
        <begin position="58"/>
        <end position="179"/>
    </location>
</feature>
<dbReference type="Gene3D" id="2.160.20.10">
    <property type="entry name" value="Single-stranded right-handed beta-helix, Pectin lyase-like"/>
    <property type="match status" value="1"/>
</dbReference>
<dbReference type="InterPro" id="IPR010069">
    <property type="entry name" value="CdiA_FHA1_rpt"/>
</dbReference>
<gene>
    <name evidence="3" type="ORF">PMO31116_02869</name>
</gene>
<accession>A0A5E4VZ26</accession>
<feature type="region of interest" description="Disordered" evidence="1">
    <location>
        <begin position="1235"/>
        <end position="1256"/>
    </location>
</feature>
<dbReference type="RefSeq" id="WP_150567269.1">
    <property type="nucleotide sequence ID" value="NZ_CABPSD010000007.1"/>
</dbReference>
<dbReference type="Proteomes" id="UP000368474">
    <property type="component" value="Unassembled WGS sequence"/>
</dbReference>
<feature type="compositionally biased region" description="Basic and acidic residues" evidence="1">
    <location>
        <begin position="1959"/>
        <end position="1968"/>
    </location>
</feature>
<dbReference type="Pfam" id="PF13332">
    <property type="entry name" value="Fil_haemagg_2"/>
    <property type="match status" value="2"/>
</dbReference>
<feature type="region of interest" description="Disordered" evidence="1">
    <location>
        <begin position="2033"/>
        <end position="2081"/>
    </location>
</feature>
<dbReference type="InterPro" id="IPR025157">
    <property type="entry name" value="Hemagglutinin_rpt"/>
</dbReference>
<proteinExistence type="predicted"/>
<evidence type="ECO:0000259" key="2">
    <source>
        <dbReference type="SMART" id="SM00912"/>
    </source>
</evidence>
<feature type="region of interest" description="Disordered" evidence="1">
    <location>
        <begin position="2480"/>
        <end position="2528"/>
    </location>
</feature>
<sequence>MEIHANRRARGALRGNSFEFGLQHSLVRALVLAQIIAPISVRAQVVAAPGGPNVLQTSNGLQQINITTPTAAGVSKNVYSQFDVPRQGVILNNSPTIVNTQQAGYVNGNPNLARDQAARVILNQVNSNSPSQLRGYLEVAGKAAQVVVANSAGIMVDGGGFINTTRAVLTTGAPIMGADGNLSGYQVNGGRLTIQGDGLNAGNVDQVDLIARAVQVNAALHAKQLNVVTGTNRVDHESLAVQKIAGDGAAPDVSIDVGQLGGMYAQRIFLVGTENGVGVSNKGVIAAQAGDLTLTTQGKLVNSGKTETSGSLSIDARDGVDNPGTLYAAGNAELRTGGALQNGGQLSAAGNVSAQAASVASNGTLGAGIDANGQATLAGSLSVTASGKVVATGRNVARGDLIVTGGALDLSGSRTDATGGLTLLSQAGDVDIQRAIVSAATALKITSAQHLLNAIGNLSADTITLAAIGRIDNRDAQSVATSRLDVTGTDIDNARGLLQSGGKLKIKGTSLDNSAGRVVSLAGDDSSIEVDGELRNGGGTTANGNTGGVIGGNGDLRIHADSMVNSAQIVAGKALSLTGRQLDNTGGTVSGERMDATLSGALINRQGTVSAATSTLQVGSLNNKDGLVEADTLSLTATGNVSNAGGQIKQYGQTGQTIKVGGIFDNTAGNVVSNAGNLTLDVVDLTNDGGKVSHLGNGALNVLASGGFTNASGILGSLGALTMAAARIDNTAGELSAVDTATLTSSSDIRNRDGAKIYGAKGLTVTATRDVDNAAGSMQAAGNVKVDTKGTLTNTGGRVSANGAHDTLTVTAGSVANASGQITNAGDGDTTLTAVGSVGNAGGTLGGNGGLAVTAASLSNVSGGKVIGGGALMLGVSGLIDNTGGRVFGGASLTVTKASASVVNTGGTLESAGDVALQVASLSNAGGVIRSNQDVGLSGVMSGAGQMTAGRNLTLAAIGDYVNSSANLLRADGVLTLTSTGRLTNTGAFSAPGTLDIHAAEIVNAAGGGFNATTTRLSADGLFSNLGSISGDTVRLQAGSFVNTNAVLGNDVQINAADIENNGVAAVMGGARRLALYATNTVSNYDGAMLYSMGDIEIGRDGTRDGAGLLANQIAVLNNRSANIIADGNLDIAARAVNNMRTSIVTQPGTPETTTKSYSLYTAGLIGGTETQSHTSLTFKEWNWGAGAAPISSALLQHLAVPITVDVPKSQVTNLNATAQTFSLTTPLEESYQDLTTAGQGPCDDHGQCQSTTKTREVGKNPTQYYNNIVDNGATYRITFWPDWDPNTMIRPDQAISRGDLGIDQRDYNEIVRNVTTTRTRDQLISASPEAKLQAQGAIRINADGGAINNQSSTMTAGRDLIRRAQGGTVNDVGILLQETVTQTQTSTFYWHQKSGGDSEQLDVAYPVTPLPPITLASLPAIALGGQSVQSSGQSITVSSVDRSGNTVGSAGVTGGNATGTQLGNLSGGVVNRQTLGSSAQAIPGLTLPRNGLFQLHTTPGQTFLVATDPRFTNYGKFISSDYMLTGLNLDPQTTQKRIGDGFYETQLVRDQITALTGKTLLAGYTNYLDEYTALLNNGVTYGKQFGLSVGVGLSDAQMKQLTSDMVWLVSQDVTLPDGSVQSVLVPQVYLAQANTIDLTNTGALVSGGSVKLAATGDIKNSGQIVSDTATTILGDAIVNLGVIGSGGTTALSSLGDIRNTGGRIGGKDVVVQAGRDLINESTTLTQKAGTDNGGSFTSSASATGIGAVGIISGSNSVTAVAARDVTLNAGAIASDGGVVVAAGRDINVNTLTVGQSQTVGTTDGQNGGNDVIVQNVGSAISAGGNLTTVSGRDTKLSGTTVAAGGNATVLAGNDVTVTAVKDSHTHDERSFGGSLQYTKSSLDEAVNGASVSAGNHLLIGAGQTSAVGGVLGAYQISPVAASSGTGNLSVLGSSVSSQGNGTVALAATGDVNIGTVTETHDSQKWQHDSSSGFLSKTEETSSSSSHQTIAVGSTVSGDAVGVSAGRDLIVSGSTVVGTQDVALQAGRDVRIESAQNESQSSSFYEKKSSGLGSSGGVGISYGKNEQRDQTNDSSVTQTGSMVGSLNGNVSVVAGNDLLVRGSDIMAAGDITGIGQNVTIESALNQQHHDETHEFKSSGFTLAVKSPVIDAIQNVTNQVKSAVDSGGDARVSALRGYAAASGAYGAYNEATRAVDMLADPKSAAKPEAKVELSWGSSSSKSTSSFDSTENVASNIKAGGTAAFIATGDAASGKGNVNIIGSNIDAKDVLLQATNQVNVLSSKDTESTRSDNESKGGSFGVSFGTSGWGVSASLSKSNGDANSDSTFQNNSHINASNTAVIVSGGDANIVGGNVNADKVIARVGGDLNIASVQDTSESSAHQESMGGGFSASMGGASGSFSYSRGNASGNYAGVVEQAGIQAGSGGFDINVAGNTDLKGSYIASTADPWKNQLTTGTLTFSDIQNHSDYSANSFGFGGGGTFGNGGANERTTGPSSGKNTGGIAPMLPQSESGSERGTTRSGVSEGTITLTNGANQTQDLASLNRDTSNLNETVNRMPDLQNLLNDQSRLMAAATAAGEAVARDIGTYADKKREAAQKLADATTDPELKAQYQKEADDWKEGGDYRAAMHAAGGAIIAGLGGGNALGGALGAGLTSKLGGTLNELSESIQKAHPTGNADIDQALAQIVATGVGTAVGAAVGGSSGAFNGYNVDRFNRQLHPDEYAMAKKNAKVVAKQLGISEQDAEGRIVAELLRNSDKQTSDAAGGVHDYEVRAIIGCQNLNCDGYKSDPQYANNSYNSQYIASNQQAYDAGQGKLTQGLTHNDLVKYNVKNNPISTAIAGAGMIALGGAVAGGVPSAIAMITGGGIGAGVNTGAQYVLNNGQISLVDTAMAGVTGALTFGTGLLPGFLINTGGALAGSAIKGDNPNMSMAGAAAGTVAGYGFGGKVESAIGNRVNPWYRAEWVDIGLGISKYVPPSAIPSVAGTTVGAVASESTNAGVNAGPNLMPKNK</sequence>
<dbReference type="GO" id="GO:0003824">
    <property type="term" value="F:catalytic activity"/>
    <property type="evidence" value="ECO:0007669"/>
    <property type="project" value="UniProtKB-ARBA"/>
</dbReference>
<feature type="region of interest" description="Disordered" evidence="1">
    <location>
        <begin position="1959"/>
        <end position="1989"/>
    </location>
</feature>
<dbReference type="Pfam" id="PF05860">
    <property type="entry name" value="TPS"/>
    <property type="match status" value="1"/>
</dbReference>